<feature type="coiled-coil region" evidence="1">
    <location>
        <begin position="247"/>
        <end position="281"/>
    </location>
</feature>
<keyword evidence="6" id="KW-1185">Reference proteome</keyword>
<evidence type="ECO:0000313" key="5">
    <source>
        <dbReference type="EMBL" id="CAJ1945314.1"/>
    </source>
</evidence>
<dbReference type="AlphaFoldDB" id="A0AAD2D088"/>
<feature type="compositionally biased region" description="Polar residues" evidence="2">
    <location>
        <begin position="154"/>
        <end position="165"/>
    </location>
</feature>
<accession>A0AAD2D088</accession>
<evidence type="ECO:0000256" key="2">
    <source>
        <dbReference type="SAM" id="MobiDB-lite"/>
    </source>
</evidence>
<dbReference type="GO" id="GO:0005737">
    <property type="term" value="C:cytoplasm"/>
    <property type="evidence" value="ECO:0007669"/>
    <property type="project" value="TreeGrafter"/>
</dbReference>
<evidence type="ECO:0000259" key="4">
    <source>
        <dbReference type="PROSITE" id="PS50076"/>
    </source>
</evidence>
<feature type="compositionally biased region" description="Polar residues" evidence="2">
    <location>
        <begin position="126"/>
        <end position="141"/>
    </location>
</feature>
<feature type="compositionally biased region" description="Low complexity" evidence="2">
    <location>
        <begin position="433"/>
        <end position="442"/>
    </location>
</feature>
<feature type="region of interest" description="Disordered" evidence="2">
    <location>
        <begin position="330"/>
        <end position="530"/>
    </location>
</feature>
<keyword evidence="3" id="KW-0732">Signal</keyword>
<evidence type="ECO:0000256" key="3">
    <source>
        <dbReference type="SAM" id="SignalP"/>
    </source>
</evidence>
<keyword evidence="1" id="KW-0175">Coiled coil</keyword>
<feature type="compositionally biased region" description="Low complexity" evidence="2">
    <location>
        <begin position="491"/>
        <end position="505"/>
    </location>
</feature>
<dbReference type="PRINTS" id="PR00625">
    <property type="entry name" value="JDOMAIN"/>
</dbReference>
<dbReference type="GO" id="GO:0051082">
    <property type="term" value="F:unfolded protein binding"/>
    <property type="evidence" value="ECO:0007669"/>
    <property type="project" value="TreeGrafter"/>
</dbReference>
<dbReference type="Gene3D" id="1.10.287.110">
    <property type="entry name" value="DnaJ domain"/>
    <property type="match status" value="1"/>
</dbReference>
<name>A0AAD2D088_9STRA</name>
<feature type="region of interest" description="Disordered" evidence="2">
    <location>
        <begin position="119"/>
        <end position="165"/>
    </location>
</feature>
<feature type="chain" id="PRO_5042283331" description="J domain-containing protein" evidence="3">
    <location>
        <begin position="25"/>
        <end position="548"/>
    </location>
</feature>
<dbReference type="PROSITE" id="PS50076">
    <property type="entry name" value="DNAJ_2"/>
    <property type="match status" value="1"/>
</dbReference>
<organism evidence="5 6">
    <name type="scientific">Cylindrotheca closterium</name>
    <dbReference type="NCBI Taxonomy" id="2856"/>
    <lineage>
        <taxon>Eukaryota</taxon>
        <taxon>Sar</taxon>
        <taxon>Stramenopiles</taxon>
        <taxon>Ochrophyta</taxon>
        <taxon>Bacillariophyta</taxon>
        <taxon>Bacillariophyceae</taxon>
        <taxon>Bacillariophycidae</taxon>
        <taxon>Bacillariales</taxon>
        <taxon>Bacillariaceae</taxon>
        <taxon>Cylindrotheca</taxon>
    </lineage>
</organism>
<dbReference type="PANTHER" id="PTHR43096">
    <property type="entry name" value="DNAJ HOMOLOG 1, MITOCHONDRIAL-RELATED"/>
    <property type="match status" value="1"/>
</dbReference>
<dbReference type="PANTHER" id="PTHR43096:SF58">
    <property type="entry name" value="CHAPERONE DNAJ-DOMAIN SUPERFAMILY PROTEIN"/>
    <property type="match status" value="1"/>
</dbReference>
<dbReference type="CDD" id="cd06257">
    <property type="entry name" value="DnaJ"/>
    <property type="match status" value="1"/>
</dbReference>
<dbReference type="EMBL" id="CAKOGP040001347">
    <property type="protein sequence ID" value="CAJ1945314.1"/>
    <property type="molecule type" value="Genomic_DNA"/>
</dbReference>
<sequence>MMRNSTDLMRVLFLAALFPFSSMGFINPLGACRPHSRSSTRTARSPICLLVNINSDDPFEILGLNEATTDKKVIKRAYKRMALKYHPDVLSTPQSSQEEKKAASDRFAKINWAYSQLSGKGEDNSTYKSKSNTQNPSSTGGWTPPHRRAGGSQGSNRGYASSGSDSVDWSDFIPKSDDSYDTDGDSFGKIFSDIFAGAATSAVSGGAAGSTLFKDFIEFLEGNVDGFGGTTGSDDSELQYLLGRGTREEIRNELDDTKLVVDQLTRKLRGIENEIFSATAELGETEKYLEKIRLEEIIAEMNARKKVVKGYLQKAEQRLLKLQIRYKETKRSNPQWDDTEQESASSSYSSTKYPSSAPKYPSSKEHNPDLSWNSEGFGSSSRTARRSVTSNDGGKQQSWKKEGFGSSARRGSRRRPETATESYKKHEAEPAYSSTSESTSESRWSTDGGEKSWRTEGFGSRRRTRRQDRDTQNQRPAGTTSGRSDQDRFGTSRSSGISSFGSSDGWTESVPPHRRATSSSNAQDDSKRRLREIVVDEEFEKLKRELGL</sequence>
<feature type="signal peptide" evidence="3">
    <location>
        <begin position="1"/>
        <end position="24"/>
    </location>
</feature>
<proteinExistence type="predicted"/>
<comment type="caution">
    <text evidence="5">The sequence shown here is derived from an EMBL/GenBank/DDBJ whole genome shotgun (WGS) entry which is preliminary data.</text>
</comment>
<dbReference type="SMART" id="SM00271">
    <property type="entry name" value="DnaJ"/>
    <property type="match status" value="1"/>
</dbReference>
<dbReference type="InterPro" id="IPR036869">
    <property type="entry name" value="J_dom_sf"/>
</dbReference>
<protein>
    <recommendedName>
        <fullName evidence="4">J domain-containing protein</fullName>
    </recommendedName>
</protein>
<reference evidence="5" key="1">
    <citation type="submission" date="2023-08" db="EMBL/GenBank/DDBJ databases">
        <authorList>
            <person name="Audoor S."/>
            <person name="Bilcke G."/>
        </authorList>
    </citation>
    <scope>NUCLEOTIDE SEQUENCE</scope>
</reference>
<evidence type="ECO:0000313" key="6">
    <source>
        <dbReference type="Proteomes" id="UP001295423"/>
    </source>
</evidence>
<dbReference type="Proteomes" id="UP001295423">
    <property type="component" value="Unassembled WGS sequence"/>
</dbReference>
<dbReference type="GO" id="GO:0042026">
    <property type="term" value="P:protein refolding"/>
    <property type="evidence" value="ECO:0007669"/>
    <property type="project" value="TreeGrafter"/>
</dbReference>
<evidence type="ECO:0000256" key="1">
    <source>
        <dbReference type="SAM" id="Coils"/>
    </source>
</evidence>
<feature type="compositionally biased region" description="Low complexity" evidence="2">
    <location>
        <begin position="343"/>
        <end position="361"/>
    </location>
</feature>
<feature type="compositionally biased region" description="Basic and acidic residues" evidence="2">
    <location>
        <begin position="414"/>
        <end position="429"/>
    </location>
</feature>
<dbReference type="SUPFAM" id="SSF46565">
    <property type="entry name" value="Chaperone J-domain"/>
    <property type="match status" value="1"/>
</dbReference>
<dbReference type="InterPro" id="IPR001623">
    <property type="entry name" value="DnaJ_domain"/>
</dbReference>
<gene>
    <name evidence="5" type="ORF">CYCCA115_LOCUS9460</name>
</gene>
<feature type="compositionally biased region" description="Low complexity" evidence="2">
    <location>
        <begin position="379"/>
        <end position="390"/>
    </location>
</feature>
<dbReference type="Pfam" id="PF00226">
    <property type="entry name" value="DnaJ"/>
    <property type="match status" value="1"/>
</dbReference>
<feature type="domain" description="J" evidence="4">
    <location>
        <begin position="57"/>
        <end position="131"/>
    </location>
</feature>